<dbReference type="PIRSF" id="PIRSF001092">
    <property type="entry name" value="Alpha-L-fucosidase"/>
    <property type="match status" value="1"/>
</dbReference>
<dbReference type="SUPFAM" id="SSF51445">
    <property type="entry name" value="(Trans)glycosidases"/>
    <property type="match status" value="1"/>
</dbReference>
<dbReference type="Proteomes" id="UP000253034">
    <property type="component" value="Unassembled WGS sequence"/>
</dbReference>
<evidence type="ECO:0000256" key="7">
    <source>
        <dbReference type="PIRSR" id="PIRSR001092-1"/>
    </source>
</evidence>
<evidence type="ECO:0000256" key="4">
    <source>
        <dbReference type="ARBA" id="ARBA00022729"/>
    </source>
</evidence>
<evidence type="ECO:0000256" key="5">
    <source>
        <dbReference type="ARBA" id="ARBA00022801"/>
    </source>
</evidence>
<evidence type="ECO:0000313" key="9">
    <source>
        <dbReference type="EMBL" id="RCX18799.1"/>
    </source>
</evidence>
<evidence type="ECO:0000313" key="10">
    <source>
        <dbReference type="Proteomes" id="UP000253034"/>
    </source>
</evidence>
<keyword evidence="4" id="KW-0732">Signal</keyword>
<comment type="caution">
    <text evidence="9">The sequence shown here is derived from an EMBL/GenBank/DDBJ whole genome shotgun (WGS) entry which is preliminary data.</text>
</comment>
<accession>A0A369BB93</accession>
<evidence type="ECO:0000256" key="2">
    <source>
        <dbReference type="ARBA" id="ARBA00007951"/>
    </source>
</evidence>
<reference evidence="9 10" key="1">
    <citation type="submission" date="2018-07" db="EMBL/GenBank/DDBJ databases">
        <title>Genomic Encyclopedia of Type Strains, Phase IV (KMG-IV): sequencing the most valuable type-strain genomes for metagenomic binning, comparative biology and taxonomic classification.</title>
        <authorList>
            <person name="Goeker M."/>
        </authorList>
    </citation>
    <scope>NUCLEOTIDE SEQUENCE [LARGE SCALE GENOMIC DNA]</scope>
    <source>
        <strain evidence="9 10">DSM 27016</strain>
    </source>
</reference>
<name>A0A369BB93_9FIRM</name>
<dbReference type="GO" id="GO:0004560">
    <property type="term" value="F:alpha-L-fucosidase activity"/>
    <property type="evidence" value="ECO:0007669"/>
    <property type="project" value="InterPro"/>
</dbReference>
<dbReference type="PANTHER" id="PTHR10030:SF37">
    <property type="entry name" value="ALPHA-L-FUCOSIDASE-RELATED"/>
    <property type="match status" value="1"/>
</dbReference>
<gene>
    <name evidence="9" type="ORF">DFR58_10468</name>
</gene>
<dbReference type="InterPro" id="IPR000933">
    <property type="entry name" value="Glyco_hydro_29"/>
</dbReference>
<dbReference type="GO" id="GO:0016139">
    <property type="term" value="P:glycoside catabolic process"/>
    <property type="evidence" value="ECO:0007669"/>
    <property type="project" value="TreeGrafter"/>
</dbReference>
<dbReference type="SMART" id="SM00812">
    <property type="entry name" value="Alpha_L_fucos"/>
    <property type="match status" value="1"/>
</dbReference>
<dbReference type="EMBL" id="QPJT01000004">
    <property type="protein sequence ID" value="RCX18799.1"/>
    <property type="molecule type" value="Genomic_DNA"/>
</dbReference>
<dbReference type="Gene3D" id="3.20.20.80">
    <property type="entry name" value="Glycosidases"/>
    <property type="match status" value="1"/>
</dbReference>
<keyword evidence="5" id="KW-0378">Hydrolase</keyword>
<dbReference type="PANTHER" id="PTHR10030">
    <property type="entry name" value="ALPHA-L-FUCOSIDASE"/>
    <property type="match status" value="1"/>
</dbReference>
<evidence type="ECO:0000256" key="3">
    <source>
        <dbReference type="ARBA" id="ARBA00012662"/>
    </source>
</evidence>
<evidence type="ECO:0000256" key="1">
    <source>
        <dbReference type="ARBA" id="ARBA00004071"/>
    </source>
</evidence>
<feature type="domain" description="Glycoside hydrolase family 29 N-terminal" evidence="8">
    <location>
        <begin position="11"/>
        <end position="307"/>
    </location>
</feature>
<dbReference type="GO" id="GO:0005764">
    <property type="term" value="C:lysosome"/>
    <property type="evidence" value="ECO:0007669"/>
    <property type="project" value="TreeGrafter"/>
</dbReference>
<proteinExistence type="inferred from homology"/>
<comment type="similarity">
    <text evidence="2">Belongs to the glycosyl hydrolase 29 family.</text>
</comment>
<dbReference type="EC" id="3.2.1.51" evidence="3"/>
<dbReference type="AlphaFoldDB" id="A0A369BB93"/>
<dbReference type="PRINTS" id="PR00741">
    <property type="entry name" value="GLHYDRLASE29"/>
</dbReference>
<organism evidence="9 10">
    <name type="scientific">Anaerobacterium chartisolvens</name>
    <dbReference type="NCBI Taxonomy" id="1297424"/>
    <lineage>
        <taxon>Bacteria</taxon>
        <taxon>Bacillati</taxon>
        <taxon>Bacillota</taxon>
        <taxon>Clostridia</taxon>
        <taxon>Eubacteriales</taxon>
        <taxon>Oscillospiraceae</taxon>
        <taxon>Anaerobacterium</taxon>
    </lineage>
</organism>
<dbReference type="InterPro" id="IPR057739">
    <property type="entry name" value="Glyco_hydro_29_N"/>
</dbReference>
<comment type="function">
    <text evidence="1">Alpha-L-fucosidase is responsible for hydrolyzing the alpha-1,6-linked fucose joined to the reducing-end N-acetylglucosamine of the carbohydrate moieties of glycoproteins.</text>
</comment>
<evidence type="ECO:0000256" key="6">
    <source>
        <dbReference type="ARBA" id="ARBA00023295"/>
    </source>
</evidence>
<dbReference type="InterPro" id="IPR017853">
    <property type="entry name" value="GH"/>
</dbReference>
<evidence type="ECO:0000259" key="8">
    <source>
        <dbReference type="Pfam" id="PF01120"/>
    </source>
</evidence>
<protein>
    <recommendedName>
        <fullName evidence="3">alpha-L-fucosidase</fullName>
        <ecNumber evidence="3">3.2.1.51</ecNumber>
    </recommendedName>
</protein>
<sequence>MLLPIPSQRVKNFERMGFGMFIHFGLYSQLESGEWVMNLKNIPLSQYAKLKDTFTAEDFDAEKIVLLAKRAGMKYITMGARHHEGFSLYDTKGLSNYDSVHSPAGRDLVAEFVSACRQNSIVPFLYHTTLDWYQESYKTDFNAYLEYLRKSIEILCRNYGEIGGLWFDGNWDKPDADWRLDELYGTIRKYQPEAIIVNNTGLEARGELSHPEIDSVTFEQGRPVPLNRNGMSKYVTGEMCQTMNENWGIGKRDLNYKSTSELIENLCACRKAGANYLLNTGPTAQGSIPGIQKELMETIGDWMSLNGRAIYEGKPCMIRGGHEDFALEGDDGKVYLFIYKLHVQGHPNVTLGANKSGPRAFYGVHRKVSGVRWLDNNEELAFTQDTDSGLFCFDATGYPYGENLVVRVAELY</sequence>
<dbReference type="Pfam" id="PF01120">
    <property type="entry name" value="Alpha_L_fucos"/>
    <property type="match status" value="1"/>
</dbReference>
<feature type="site" description="May be important for catalysis" evidence="7">
    <location>
        <position position="240"/>
    </location>
</feature>
<dbReference type="GO" id="GO:0006004">
    <property type="term" value="P:fucose metabolic process"/>
    <property type="evidence" value="ECO:0007669"/>
    <property type="project" value="InterPro"/>
</dbReference>
<dbReference type="RefSeq" id="WP_207659126.1">
    <property type="nucleotide sequence ID" value="NZ_QPJT01000004.1"/>
</dbReference>
<dbReference type="InterPro" id="IPR016286">
    <property type="entry name" value="FUC_metazoa-typ"/>
</dbReference>
<keyword evidence="6" id="KW-0326">Glycosidase</keyword>
<keyword evidence="10" id="KW-1185">Reference proteome</keyword>